<feature type="domain" description="UBP-type" evidence="11">
    <location>
        <begin position="1"/>
        <end position="122"/>
    </location>
</feature>
<dbReference type="InterPro" id="IPR013083">
    <property type="entry name" value="Znf_RING/FYVE/PHD"/>
</dbReference>
<evidence type="ECO:0000256" key="4">
    <source>
        <dbReference type="ARBA" id="ARBA00022786"/>
    </source>
</evidence>
<reference evidence="12" key="1">
    <citation type="submission" date="2021-04" db="EMBL/GenBank/DDBJ databases">
        <authorList>
            <consortium name="Wellcome Sanger Institute Data Sharing"/>
        </authorList>
    </citation>
    <scope>NUCLEOTIDE SEQUENCE [LARGE SCALE GENOMIC DNA]</scope>
</reference>
<feature type="compositionally biased region" description="Polar residues" evidence="9">
    <location>
        <begin position="566"/>
        <end position="576"/>
    </location>
</feature>
<organism evidence="12 13">
    <name type="scientific">Anabas testudineus</name>
    <name type="common">Climbing perch</name>
    <name type="synonym">Anthias testudineus</name>
    <dbReference type="NCBI Taxonomy" id="64144"/>
    <lineage>
        <taxon>Eukaryota</taxon>
        <taxon>Metazoa</taxon>
        <taxon>Chordata</taxon>
        <taxon>Craniata</taxon>
        <taxon>Vertebrata</taxon>
        <taxon>Euteleostomi</taxon>
        <taxon>Actinopterygii</taxon>
        <taxon>Neopterygii</taxon>
        <taxon>Teleostei</taxon>
        <taxon>Neoteleostei</taxon>
        <taxon>Acanthomorphata</taxon>
        <taxon>Anabantaria</taxon>
        <taxon>Anabantiformes</taxon>
        <taxon>Anabantoidei</taxon>
        <taxon>Anabantidae</taxon>
        <taxon>Anabas</taxon>
    </lineage>
</organism>
<evidence type="ECO:0000256" key="5">
    <source>
        <dbReference type="ARBA" id="ARBA00022801"/>
    </source>
</evidence>
<keyword evidence="8" id="KW-0645">Protease</keyword>
<dbReference type="EC" id="3.4.19.12" evidence="8"/>
<dbReference type="Proteomes" id="UP000265040">
    <property type="component" value="Chromosome 6"/>
</dbReference>
<keyword evidence="5 8" id="KW-0378">Hydrolase</keyword>
<dbReference type="Gene3D" id="3.90.70.10">
    <property type="entry name" value="Cysteine proteinases"/>
    <property type="match status" value="1"/>
</dbReference>
<dbReference type="PROSITE" id="PS00973">
    <property type="entry name" value="USP_2"/>
    <property type="match status" value="1"/>
</dbReference>
<evidence type="ECO:0000256" key="8">
    <source>
        <dbReference type="RuleBase" id="RU366025"/>
    </source>
</evidence>
<evidence type="ECO:0000256" key="7">
    <source>
        <dbReference type="PROSITE-ProRule" id="PRU00502"/>
    </source>
</evidence>
<dbReference type="PROSITE" id="PS50235">
    <property type="entry name" value="USP_3"/>
    <property type="match status" value="1"/>
</dbReference>
<evidence type="ECO:0000259" key="10">
    <source>
        <dbReference type="PROSITE" id="PS50235"/>
    </source>
</evidence>
<keyword evidence="6" id="KW-0862">Zinc</keyword>
<comment type="catalytic activity">
    <reaction evidence="1 8">
        <text>Thiol-dependent hydrolysis of ester, thioester, amide, peptide and isopeptide bonds formed by the C-terminal Gly of ubiquitin (a 76-residue protein attached to proteins as an intracellular targeting signal).</text>
        <dbReference type="EC" id="3.4.19.12"/>
    </reaction>
</comment>
<dbReference type="InterPro" id="IPR038765">
    <property type="entry name" value="Papain-like_cys_pep_sf"/>
</dbReference>
<dbReference type="Gene3D" id="3.30.40.10">
    <property type="entry name" value="Zinc/RING finger domain, C3HC4 (zinc finger)"/>
    <property type="match status" value="1"/>
</dbReference>
<evidence type="ECO:0000256" key="1">
    <source>
        <dbReference type="ARBA" id="ARBA00000707"/>
    </source>
</evidence>
<evidence type="ECO:0000313" key="13">
    <source>
        <dbReference type="Proteomes" id="UP000265040"/>
    </source>
</evidence>
<comment type="similarity">
    <text evidence="8">Belongs to the peptidase C19 family.</text>
</comment>
<keyword evidence="8" id="KW-0788">Thiol protease</keyword>
<dbReference type="InterPro" id="IPR018200">
    <property type="entry name" value="USP_CS"/>
</dbReference>
<evidence type="ECO:0000313" key="12">
    <source>
        <dbReference type="Ensembl" id="ENSATEP00000068351.1"/>
    </source>
</evidence>
<dbReference type="FunFam" id="3.90.70.10:FF:000019">
    <property type="entry name" value="Ubiquitinyl hydrolase 1"/>
    <property type="match status" value="1"/>
</dbReference>
<evidence type="ECO:0000259" key="11">
    <source>
        <dbReference type="PROSITE" id="PS50271"/>
    </source>
</evidence>
<dbReference type="PANTHER" id="PTHR21646">
    <property type="entry name" value="UBIQUITIN CARBOXYL-TERMINAL HYDROLASE"/>
    <property type="match status" value="1"/>
</dbReference>
<gene>
    <name evidence="12" type="primary">USP3</name>
</gene>
<name>A0A7N6BWN3_ANATE</name>
<reference evidence="12" key="2">
    <citation type="submission" date="2025-08" db="UniProtKB">
        <authorList>
            <consortium name="Ensembl"/>
        </authorList>
    </citation>
    <scope>IDENTIFICATION</scope>
</reference>
<dbReference type="AlphaFoldDB" id="A0A7N6BWN3"/>
<dbReference type="PROSITE" id="PS00972">
    <property type="entry name" value="USP_1"/>
    <property type="match status" value="1"/>
</dbReference>
<feature type="region of interest" description="Disordered" evidence="9">
    <location>
        <begin position="473"/>
        <end position="499"/>
    </location>
</feature>
<keyword evidence="2" id="KW-0479">Metal-binding</keyword>
<dbReference type="InterPro" id="IPR028889">
    <property type="entry name" value="USP"/>
</dbReference>
<dbReference type="GO" id="GO:0006508">
    <property type="term" value="P:proteolysis"/>
    <property type="evidence" value="ECO:0007669"/>
    <property type="project" value="UniProtKB-KW"/>
</dbReference>
<evidence type="ECO:0000256" key="6">
    <source>
        <dbReference type="ARBA" id="ARBA00022833"/>
    </source>
</evidence>
<evidence type="ECO:0000256" key="9">
    <source>
        <dbReference type="SAM" id="MobiDB-lite"/>
    </source>
</evidence>
<sequence length="576" mass="64058">MECTHLNSNLSCAIDSSRFPNGTPSSWCCNVCRSNKSPWICLTCFMVHCGSYRCDEFVVNDTKLGQVQKVREQLQSLENSAMMGDRQRKRKLQDSLAPDSKVLKDNVTALGATGLRNLGNTCFMNAILQSLSNIEQFSCYFKELPAVALRSGKTAGRRMYHTRSQGDNSVSLVEEFRKTLCSLWQGNQTAFSPDSLFYAIWKIMPSFRGYQQQDAHEFMRYLLDHLHRELQYSRNGASLPVSPQDGVKLSTTEGKCCINGTSSVVTSIFGGILQNEVNCLICGTESRKFDPFLDLSLDIPSQFRQKRSKDQEPGPTCTLRDCLHSFTDLEELDETELYYCHKCKKRQKSTKKFWIQKLPKVLCLHLKRFHWTAFLRNKVDTYVEFPLKGLDMRGFLLEPENSLPGSCLYDLVAVVVHHGSGVGSGHYTAYGSHEGRWYHFNDSTVTLTNEDTVRKAKAYILFYVESTGEVAADQTATNSSSTNKPAVDSATTDGVSSKAVSQDKVAADGVLMDAATSHMVTLDEEAPDNATLKIVGNNMAALDEADITSVEAATDMDTSEKAATEEASQALQTVGQ</sequence>
<dbReference type="InterPro" id="IPR001607">
    <property type="entry name" value="Znf_UBP"/>
</dbReference>
<feature type="region of interest" description="Disordered" evidence="9">
    <location>
        <begin position="554"/>
        <end position="576"/>
    </location>
</feature>
<dbReference type="SUPFAM" id="SSF57850">
    <property type="entry name" value="RING/U-box"/>
    <property type="match status" value="1"/>
</dbReference>
<dbReference type="SUPFAM" id="SSF54001">
    <property type="entry name" value="Cysteine proteinases"/>
    <property type="match status" value="1"/>
</dbReference>
<accession>A0A7N6BWN3</accession>
<reference evidence="12" key="3">
    <citation type="submission" date="2025-09" db="UniProtKB">
        <authorList>
            <consortium name="Ensembl"/>
        </authorList>
    </citation>
    <scope>IDENTIFICATION</scope>
</reference>
<keyword evidence="13" id="KW-1185">Reference proteome</keyword>
<proteinExistence type="inferred from homology"/>
<dbReference type="PANTHER" id="PTHR21646:SF19">
    <property type="entry name" value="UBIQUITIN CARBOXYL-TERMINAL HYDROLASE 3"/>
    <property type="match status" value="1"/>
</dbReference>
<protein>
    <recommendedName>
        <fullName evidence="8">Ubiquitin carboxyl-terminal hydrolase</fullName>
        <ecNumber evidence="8">3.4.19.12</ecNumber>
    </recommendedName>
</protein>
<dbReference type="Pfam" id="PF00443">
    <property type="entry name" value="UCH"/>
    <property type="match status" value="1"/>
</dbReference>
<dbReference type="InterPro" id="IPR001394">
    <property type="entry name" value="Peptidase_C19_UCH"/>
</dbReference>
<dbReference type="InterPro" id="IPR050185">
    <property type="entry name" value="Ub_carboxyl-term_hydrolase"/>
</dbReference>
<dbReference type="GO" id="GO:0016579">
    <property type="term" value="P:protein deubiquitination"/>
    <property type="evidence" value="ECO:0007669"/>
    <property type="project" value="InterPro"/>
</dbReference>
<dbReference type="Ensembl" id="ENSATET00000042899.2">
    <property type="protein sequence ID" value="ENSATEP00000068351.1"/>
    <property type="gene ID" value="ENSATEG00000007915.3"/>
</dbReference>
<dbReference type="GO" id="GO:0008270">
    <property type="term" value="F:zinc ion binding"/>
    <property type="evidence" value="ECO:0007669"/>
    <property type="project" value="UniProtKB-KW"/>
</dbReference>
<keyword evidence="3 7" id="KW-0863">Zinc-finger</keyword>
<keyword evidence="4 8" id="KW-0833">Ubl conjugation pathway</keyword>
<dbReference type="PROSITE" id="PS50271">
    <property type="entry name" value="ZF_UBP"/>
    <property type="match status" value="1"/>
</dbReference>
<dbReference type="OMA" id="KYWVKYL"/>
<feature type="compositionally biased region" description="Polar residues" evidence="9">
    <location>
        <begin position="474"/>
        <end position="499"/>
    </location>
</feature>
<dbReference type="GO" id="GO:0004843">
    <property type="term" value="F:cysteine-type deubiquitinase activity"/>
    <property type="evidence" value="ECO:0007669"/>
    <property type="project" value="UniProtKB-UniRule"/>
</dbReference>
<dbReference type="GeneTree" id="ENSGT00940000157850"/>
<feature type="domain" description="USP" evidence="10">
    <location>
        <begin position="113"/>
        <end position="466"/>
    </location>
</feature>
<evidence type="ECO:0000256" key="2">
    <source>
        <dbReference type="ARBA" id="ARBA00022723"/>
    </source>
</evidence>
<evidence type="ECO:0000256" key="3">
    <source>
        <dbReference type="ARBA" id="ARBA00022771"/>
    </source>
</evidence>